<sequence length="51" mass="5962">MTIAMKCHFVIVISCIELFISGFQVCSTDIVHFIDKCYLPQSYHKIYPLQH</sequence>
<proteinExistence type="predicted"/>
<dbReference type="EMBL" id="UZAI01017693">
    <property type="protein sequence ID" value="VDP28379.1"/>
    <property type="molecule type" value="Genomic_DNA"/>
</dbReference>
<dbReference type="AlphaFoldDB" id="A0A3P8G003"/>
<protein>
    <submittedName>
        <fullName evidence="1">Uncharacterized protein</fullName>
    </submittedName>
</protein>
<keyword evidence="2" id="KW-1185">Reference proteome</keyword>
<accession>A0A3P8G003</accession>
<evidence type="ECO:0000313" key="2">
    <source>
        <dbReference type="Proteomes" id="UP000277204"/>
    </source>
</evidence>
<organism evidence="1 2">
    <name type="scientific">Schistosoma margrebowiei</name>
    <dbReference type="NCBI Taxonomy" id="48269"/>
    <lineage>
        <taxon>Eukaryota</taxon>
        <taxon>Metazoa</taxon>
        <taxon>Spiralia</taxon>
        <taxon>Lophotrochozoa</taxon>
        <taxon>Platyhelminthes</taxon>
        <taxon>Trematoda</taxon>
        <taxon>Digenea</taxon>
        <taxon>Strigeidida</taxon>
        <taxon>Schistosomatoidea</taxon>
        <taxon>Schistosomatidae</taxon>
        <taxon>Schistosoma</taxon>
    </lineage>
</organism>
<reference evidence="1 2" key="1">
    <citation type="submission" date="2018-11" db="EMBL/GenBank/DDBJ databases">
        <authorList>
            <consortium name="Pathogen Informatics"/>
        </authorList>
    </citation>
    <scope>NUCLEOTIDE SEQUENCE [LARGE SCALE GENOMIC DNA]</scope>
    <source>
        <strain evidence="1 2">Zambia</strain>
    </source>
</reference>
<name>A0A3P8G003_9TREM</name>
<dbReference type="Proteomes" id="UP000277204">
    <property type="component" value="Unassembled WGS sequence"/>
</dbReference>
<evidence type="ECO:0000313" key="1">
    <source>
        <dbReference type="EMBL" id="VDP28379.1"/>
    </source>
</evidence>
<gene>
    <name evidence="1" type="ORF">SMRZ_LOCUS18579</name>
</gene>